<feature type="transmembrane region" description="Helical" evidence="1">
    <location>
        <begin position="46"/>
        <end position="69"/>
    </location>
</feature>
<keyword evidence="1" id="KW-0812">Transmembrane</keyword>
<reference evidence="2 3" key="1">
    <citation type="submission" date="2016-10" db="EMBL/GenBank/DDBJ databases">
        <authorList>
            <person name="de Groot N.N."/>
        </authorList>
    </citation>
    <scope>NUCLEOTIDE SEQUENCE [LARGE SCALE GENOMIC DNA]</scope>
    <source>
        <strain evidence="2 3">CGMCC 1.3430</strain>
    </source>
</reference>
<dbReference type="OrthoDB" id="5771322at2"/>
<evidence type="ECO:0008006" key="4">
    <source>
        <dbReference type="Google" id="ProtNLM"/>
    </source>
</evidence>
<evidence type="ECO:0000313" key="2">
    <source>
        <dbReference type="EMBL" id="SEA25377.1"/>
    </source>
</evidence>
<organism evidence="2 3">
    <name type="scientific">Alkalimonas amylolytica</name>
    <dbReference type="NCBI Taxonomy" id="152573"/>
    <lineage>
        <taxon>Bacteria</taxon>
        <taxon>Pseudomonadati</taxon>
        <taxon>Pseudomonadota</taxon>
        <taxon>Gammaproteobacteria</taxon>
        <taxon>Alkalimonas</taxon>
    </lineage>
</organism>
<dbReference type="EMBL" id="FNRM01000002">
    <property type="protein sequence ID" value="SEA25377.1"/>
    <property type="molecule type" value="Genomic_DNA"/>
</dbReference>
<protein>
    <recommendedName>
        <fullName evidence="4">DUF1240 domain-containing protein</fullName>
    </recommendedName>
</protein>
<sequence>MNQHSKIKDFLALLFFGLLLVIGCWTLVYSLQIQLTEISSEKPLIVLSSFHGYIPGALVALVFMLSYAVNRLWRSLRKQPLSSDNGKITAVGVLTGLVLVFVGNFVISAHWNKSAVKAGYQACPAFTLLTNRVTMTAWSKEETWCFDADARRIIVRGTTDETQQLSQLLSRKQKQTQ</sequence>
<name>A0A1H3ZNX9_ALKAM</name>
<keyword evidence="3" id="KW-1185">Reference proteome</keyword>
<dbReference type="RefSeq" id="WP_091340422.1">
    <property type="nucleotide sequence ID" value="NZ_FNRM01000002.1"/>
</dbReference>
<proteinExistence type="predicted"/>
<dbReference type="AlphaFoldDB" id="A0A1H3ZNX9"/>
<gene>
    <name evidence="2" type="ORF">SAMN04488051_102281</name>
</gene>
<dbReference type="PROSITE" id="PS51257">
    <property type="entry name" value="PROKAR_LIPOPROTEIN"/>
    <property type="match status" value="1"/>
</dbReference>
<accession>A0A1H3ZNX9</accession>
<dbReference type="Proteomes" id="UP000198773">
    <property type="component" value="Unassembled WGS sequence"/>
</dbReference>
<evidence type="ECO:0000256" key="1">
    <source>
        <dbReference type="SAM" id="Phobius"/>
    </source>
</evidence>
<feature type="transmembrane region" description="Helical" evidence="1">
    <location>
        <begin position="90"/>
        <end position="111"/>
    </location>
</feature>
<keyword evidence="1" id="KW-1133">Transmembrane helix</keyword>
<evidence type="ECO:0000313" key="3">
    <source>
        <dbReference type="Proteomes" id="UP000198773"/>
    </source>
</evidence>
<keyword evidence="1" id="KW-0472">Membrane</keyword>